<feature type="signal peptide" evidence="2">
    <location>
        <begin position="1"/>
        <end position="16"/>
    </location>
</feature>
<dbReference type="GeneID" id="116487190"/>
<feature type="compositionally biased region" description="Basic and acidic residues" evidence="1">
    <location>
        <begin position="403"/>
        <end position="417"/>
    </location>
</feature>
<dbReference type="GO" id="GO:0032467">
    <property type="term" value="P:positive regulation of cytokinesis"/>
    <property type="evidence" value="ECO:0007669"/>
    <property type="project" value="TreeGrafter"/>
</dbReference>
<dbReference type="Pfam" id="PF14924">
    <property type="entry name" value="MAP10_N"/>
    <property type="match status" value="1"/>
</dbReference>
<dbReference type="GO" id="GO:0097431">
    <property type="term" value="C:mitotic spindle pole"/>
    <property type="evidence" value="ECO:0007669"/>
    <property type="project" value="TreeGrafter"/>
</dbReference>
<dbReference type="RefSeq" id="XP_032039741.1">
    <property type="nucleotide sequence ID" value="XM_032183850.1"/>
</dbReference>
<feature type="region of interest" description="Disordered" evidence="1">
    <location>
        <begin position="473"/>
        <end position="556"/>
    </location>
</feature>
<feature type="compositionally biased region" description="Polar residues" evidence="1">
    <location>
        <begin position="821"/>
        <end position="843"/>
    </location>
</feature>
<gene>
    <name evidence="5" type="primary">MAP10</name>
</gene>
<dbReference type="InParanoid" id="A0A6J3CL76"/>
<sequence>MKFILALLLVTALAVAVFQACGLGLCGHHCWERVRVSRSLGPKHQVSNWPCSLGLSSCPSWIRLRLNSVDPSEGPKLRPVGTERQPSDLPYPLLHFWEHLALGRRVWLLCTHWDTICFLGVGLLAHSLWRRVKRRLRQGTGRRASASFWTDRRGKDALDDGALLCRMEANTAIMPAARRSRGTGAAMPGCGGQGLYCLELLVAAVRLAAPGPALRPAVALRFLDFPPLLLLPPAASSPRRPPLPGRPFLFPFGRGKRCLFRWRRGSLRAALRRQPLRALVLALPGPRPARLLGSCRLSLAPAAARLRGSPGPGSCWGRRGRFPLRDAAGRPVGELALGVRLSRLRDGGEGSPAAPPAASPHLSSSSSEEEEEEEAGGNIICPPVLYYRCEPARPRPPAAAAGPEERVVVHSPQEHGEAQSPPQPSAGPSLLHPRQPPATLGQLPLLSALLAELSLLTGHTDLGAGHPNLASLYQAPKGSSTHPQPPGCSPVRKAAEEPVRSQGNSRAASAPFKQGQQAATTQESAQAVRRPKQAAPQGETGSERNCETKENRAPRRKLLYGLTNTLRLRLQQTNPDKLIQLEQREQYRKKRVEMLKERSPSSKRKLLRNAGEKHRVPYKHCSNADSSKQDGHLDEIVETSLQNSTLKEDFSSTGDVSPDLQKQAVERLLRKNEIANEEHTRKVTAAPLLGETILKSACKERELKVHLPAAVPSDANGKGSNGNEEEIHLRHRKTTEHDDVFVVSDHKPSPSTSVEKNSELIYSDDFVVSPDNTAYSEDFTSAECTGRDLEAFDSSPEPLWLESPKQPWSDTEPESIRSRVSKASQRAESTSDLTPVQSASSPVHSLKRNRKLINSKRTSGESVDVLNDASIQARLLDEEQEAEWINKDKNRVDQHIKQASTPRSKQVSTDTDQNVGKGQASTEESQSLTQVSSYLPPNLSDLELHVLENSLSDKDGDFLGQLHVPNQYKDISELVINNLPGYTM</sequence>
<dbReference type="PANTHER" id="PTHR21831:SF2">
    <property type="entry name" value="MICROTUBULE-ASSOCIATED PROTEIN 10"/>
    <property type="match status" value="1"/>
</dbReference>
<protein>
    <submittedName>
        <fullName evidence="5">Microtubule-associated protein 10</fullName>
    </submittedName>
</protein>
<feature type="domain" description="Microtubule-associated protein 10 C-terminal" evidence="3">
    <location>
        <begin position="439"/>
        <end position="983"/>
    </location>
</feature>
<feature type="compositionally biased region" description="Basic residues" evidence="1">
    <location>
        <begin position="845"/>
        <end position="854"/>
    </location>
</feature>
<dbReference type="PROSITE" id="PS51257">
    <property type="entry name" value="PROKAR_LIPOPROTEIN"/>
    <property type="match status" value="1"/>
</dbReference>
<feature type="compositionally biased region" description="Basic and acidic residues" evidence="1">
    <location>
        <begin position="886"/>
        <end position="896"/>
    </location>
</feature>
<evidence type="ECO:0000313" key="5">
    <source>
        <dbReference type="RefSeq" id="XP_032039741.1"/>
    </source>
</evidence>
<dbReference type="InterPro" id="IPR026679">
    <property type="entry name" value="MAP10_C-term"/>
</dbReference>
<reference evidence="5" key="1">
    <citation type="submission" date="2025-08" db="UniProtKB">
        <authorList>
            <consortium name="RefSeq"/>
        </authorList>
    </citation>
    <scope>IDENTIFICATION</scope>
    <source>
        <tissue evidence="5">Lung</tissue>
    </source>
</reference>
<feature type="chain" id="PRO_5026787583" evidence="2">
    <location>
        <begin position="17"/>
        <end position="984"/>
    </location>
</feature>
<feature type="compositionally biased region" description="Low complexity" evidence="1">
    <location>
        <begin position="514"/>
        <end position="527"/>
    </location>
</feature>
<dbReference type="GO" id="GO:0031122">
    <property type="term" value="P:cytoplasmic microtubule organization"/>
    <property type="evidence" value="ECO:0007669"/>
    <property type="project" value="TreeGrafter"/>
</dbReference>
<dbReference type="KEGG" id="aful:116487190"/>
<dbReference type="GO" id="GO:0005881">
    <property type="term" value="C:cytoplasmic microtubule"/>
    <property type="evidence" value="ECO:0007669"/>
    <property type="project" value="TreeGrafter"/>
</dbReference>
<name>A0A6J3CL76_AYTFU</name>
<feature type="region of interest" description="Disordered" evidence="1">
    <location>
        <begin position="886"/>
        <end position="929"/>
    </location>
</feature>
<accession>A0A6J3CL76</accession>
<dbReference type="GO" id="GO:0008017">
    <property type="term" value="F:microtubule binding"/>
    <property type="evidence" value="ECO:0007669"/>
    <property type="project" value="InterPro"/>
</dbReference>
<evidence type="ECO:0000259" key="3">
    <source>
        <dbReference type="Pfam" id="PF14925"/>
    </source>
</evidence>
<dbReference type="PANTHER" id="PTHR21831">
    <property type="entry name" value="MICROTUBULE-ASSOCIATED PROTEIN 10"/>
    <property type="match status" value="1"/>
</dbReference>
<feature type="compositionally biased region" description="Polar residues" evidence="1">
    <location>
        <begin position="897"/>
        <end position="929"/>
    </location>
</feature>
<dbReference type="InterPro" id="IPR039302">
    <property type="entry name" value="MAP10"/>
</dbReference>
<evidence type="ECO:0000256" key="1">
    <source>
        <dbReference type="SAM" id="MobiDB-lite"/>
    </source>
</evidence>
<dbReference type="GO" id="GO:0005813">
    <property type="term" value="C:centrosome"/>
    <property type="evidence" value="ECO:0007669"/>
    <property type="project" value="TreeGrafter"/>
</dbReference>
<dbReference type="GO" id="GO:1990023">
    <property type="term" value="C:mitotic spindle midzone"/>
    <property type="evidence" value="ECO:0007669"/>
    <property type="project" value="TreeGrafter"/>
</dbReference>
<keyword evidence="2" id="KW-0732">Signal</keyword>
<dbReference type="AlphaFoldDB" id="A0A6J3CL76"/>
<dbReference type="Pfam" id="PF14925">
    <property type="entry name" value="HPHLAWLY"/>
    <property type="match status" value="1"/>
</dbReference>
<feature type="region of interest" description="Disordered" evidence="1">
    <location>
        <begin position="791"/>
        <end position="861"/>
    </location>
</feature>
<dbReference type="GO" id="GO:0030496">
    <property type="term" value="C:midbody"/>
    <property type="evidence" value="ECO:0007669"/>
    <property type="project" value="TreeGrafter"/>
</dbReference>
<feature type="region of interest" description="Disordered" evidence="1">
    <location>
        <begin position="609"/>
        <end position="631"/>
    </location>
</feature>
<organism evidence="4 5">
    <name type="scientific">Aythya fuligula</name>
    <name type="common">Tufted duck</name>
    <name type="synonym">Anas fuligula</name>
    <dbReference type="NCBI Taxonomy" id="219594"/>
    <lineage>
        <taxon>Eukaryota</taxon>
        <taxon>Metazoa</taxon>
        <taxon>Chordata</taxon>
        <taxon>Craniata</taxon>
        <taxon>Vertebrata</taxon>
        <taxon>Euteleostomi</taxon>
        <taxon>Archelosauria</taxon>
        <taxon>Archosauria</taxon>
        <taxon>Dinosauria</taxon>
        <taxon>Saurischia</taxon>
        <taxon>Theropoda</taxon>
        <taxon>Coelurosauria</taxon>
        <taxon>Aves</taxon>
        <taxon>Neognathae</taxon>
        <taxon>Galloanserae</taxon>
        <taxon>Anseriformes</taxon>
        <taxon>Anatidae</taxon>
        <taxon>Aythyinae</taxon>
        <taxon>Aythya</taxon>
    </lineage>
</organism>
<proteinExistence type="predicted"/>
<feature type="region of interest" description="Disordered" evidence="1">
    <location>
        <begin position="394"/>
        <end position="438"/>
    </location>
</feature>
<dbReference type="GO" id="GO:0051256">
    <property type="term" value="P:mitotic spindle midzone assembly"/>
    <property type="evidence" value="ECO:0007669"/>
    <property type="project" value="TreeGrafter"/>
</dbReference>
<evidence type="ECO:0000256" key="2">
    <source>
        <dbReference type="SAM" id="SignalP"/>
    </source>
</evidence>
<dbReference type="CTD" id="54627"/>
<feature type="region of interest" description="Disordered" evidence="1">
    <location>
        <begin position="344"/>
        <end position="376"/>
    </location>
</feature>
<dbReference type="Proteomes" id="UP000504639">
    <property type="component" value="Chromosome 3"/>
</dbReference>
<keyword evidence="4" id="KW-1185">Reference proteome</keyword>
<evidence type="ECO:0000313" key="4">
    <source>
        <dbReference type="Proteomes" id="UP000504639"/>
    </source>
</evidence>
<feature type="compositionally biased region" description="Basic and acidic residues" evidence="1">
    <location>
        <begin position="541"/>
        <end position="553"/>
    </location>
</feature>